<dbReference type="InterPro" id="IPR009078">
    <property type="entry name" value="Ferritin-like_SF"/>
</dbReference>
<dbReference type="UniPathway" id="UPA00326"/>
<dbReference type="InterPro" id="IPR000358">
    <property type="entry name" value="RNR_small_fam"/>
</dbReference>
<dbReference type="OrthoDB" id="4477at10239"/>
<evidence type="ECO:0000256" key="6">
    <source>
        <dbReference type="ARBA" id="ARBA00023116"/>
    </source>
</evidence>
<comment type="cofactor">
    <cofactor evidence="1">
        <name>Fe cation</name>
        <dbReference type="ChEBI" id="CHEBI:24875"/>
    </cofactor>
</comment>
<dbReference type="SUPFAM" id="SSF47240">
    <property type="entry name" value="Ferritin-like"/>
    <property type="match status" value="1"/>
</dbReference>
<dbReference type="InterPro" id="IPR012348">
    <property type="entry name" value="RNR-like"/>
</dbReference>
<evidence type="ECO:0000313" key="8">
    <source>
        <dbReference type="EMBL" id="AIW68532.1"/>
    </source>
</evidence>
<organism evidence="8 9">
    <name type="scientific">common midwife toad virus-NL</name>
    <dbReference type="NCBI Taxonomy" id="2849710"/>
    <lineage>
        <taxon>Viruses</taxon>
        <taxon>Varidnaviria</taxon>
        <taxon>Bamfordvirae</taxon>
        <taxon>Nucleocytoviricota</taxon>
        <taxon>Megaviricetes</taxon>
        <taxon>Pimascovirales</taxon>
        <taxon>Pimascovirales incertae sedis</taxon>
        <taxon>Iridoviridae</taxon>
        <taxon>Alphairidovirinae</taxon>
        <taxon>Ranavirus</taxon>
        <taxon>Ranavirus alytes1</taxon>
        <taxon>Common midwife toad virus</taxon>
    </lineage>
</organism>
<evidence type="ECO:0000256" key="2">
    <source>
        <dbReference type="ARBA" id="ARBA00009303"/>
    </source>
</evidence>
<protein>
    <recommendedName>
        <fullName evidence="3">ribonucleoside-diphosphate reductase</fullName>
        <ecNumber evidence="3">1.17.4.1</ecNumber>
    </recommendedName>
</protein>
<evidence type="ECO:0000256" key="3">
    <source>
        <dbReference type="ARBA" id="ARBA00012274"/>
    </source>
</evidence>
<dbReference type="InterPro" id="IPR033909">
    <property type="entry name" value="RNR_small"/>
</dbReference>
<comment type="function">
    <text evidence="7">Ribonucleoside-diphosphate reductase holoenzyme provides the precursors necessary for viral DNA synthesis. Allows virus growth in non-dividing cells. Catalyzes the biosynthesis of deoxyribonucleotides from the corresponding ribonucleotides.</text>
</comment>
<dbReference type="Pfam" id="PF00268">
    <property type="entry name" value="Ribonuc_red_sm"/>
    <property type="match status" value="1"/>
</dbReference>
<reference evidence="8 9" key="1">
    <citation type="submission" date="2014-10" db="EMBL/GenBank/DDBJ databases">
        <authorList>
            <person name="van Beurden S.J."/>
            <person name="Hughes J."/>
            <person name="Saucedo B."/>
            <person name="Rijks J."/>
            <person name="Kik M."/>
            <person name="Haenen O.L.M."/>
            <person name="Engelsma M.Y."/>
            <person name="Grone A."/>
            <person name="Verheije H."/>
            <person name="Wilkie G."/>
        </authorList>
    </citation>
    <scope>NUCLEOTIDE SEQUENCE [LARGE SCALE GENOMIC DNA]</scope>
    <source>
        <strain evidence="8">Pelophylax kl. esculentus/2013/NL</strain>
    </source>
</reference>
<dbReference type="Proteomes" id="UP000146922">
    <property type="component" value="Segment"/>
</dbReference>
<keyword evidence="6" id="KW-0215">Deoxyribonucleotide synthesis</keyword>
<evidence type="ECO:0000256" key="7">
    <source>
        <dbReference type="ARBA" id="ARBA00025523"/>
    </source>
</evidence>
<dbReference type="CDD" id="cd01049">
    <property type="entry name" value="RNRR2"/>
    <property type="match status" value="1"/>
</dbReference>
<comment type="similarity">
    <text evidence="2">Belongs to the ribonucleoside diphosphate reductase small chain family.</text>
</comment>
<dbReference type="PANTHER" id="PTHR23409">
    <property type="entry name" value="RIBONUCLEOSIDE-DIPHOSPHATE REDUCTASE SMALL CHAIN"/>
    <property type="match status" value="1"/>
</dbReference>
<proteinExistence type="inferred from homology"/>
<evidence type="ECO:0000256" key="1">
    <source>
        <dbReference type="ARBA" id="ARBA00001962"/>
    </source>
</evidence>
<dbReference type="NCBIfam" id="NF007186">
    <property type="entry name" value="PRK09614.1-5"/>
    <property type="match status" value="1"/>
</dbReference>
<dbReference type="GO" id="GO:0004748">
    <property type="term" value="F:ribonucleoside-diphosphate reductase activity, thioredoxin disulfide as acceptor"/>
    <property type="evidence" value="ECO:0007669"/>
    <property type="project" value="UniProtKB-EC"/>
</dbReference>
<keyword evidence="9" id="KW-1185">Reference proteome</keyword>
<keyword evidence="5" id="KW-0408">Iron</keyword>
<sequence>MFPHVTIVEKPGCGNCVTLKRALKEKSVPHTVIPYIPGVPGPYPIATVGGQRVGYREITKALAMDMFTTSKCFKPFRYAWAEAIRTKHEKVHWVETEINLRDDVTDWKSGVMTPGEKAFVSCVLRLFTQLDVEVGALYLDHLTQVFRCNEIRNMLTSFACREAIHQKAYSLLNDTLGMPDCEYQAFADYEEMTDKLDFMREMDCSTLPGLARSLLRAVLNEGVSLFAAFVMLLTFQRSGKMKGMGKVVEWSVRDENIHVEGVSKLFETLNSEYPWVVTKDLIEFFKEDAERVAELEEAFVDLAFQECGPVCGLEPKQVKDYVLYVINLRAANMGLPKLIERAPEACPIPWVKWLIDGADLTNFFENHVTEYETGGLTGSWSYEPLDV</sequence>
<keyword evidence="4" id="KW-0560">Oxidoreductase</keyword>
<evidence type="ECO:0000256" key="5">
    <source>
        <dbReference type="ARBA" id="ARBA00023004"/>
    </source>
</evidence>
<dbReference type="Gene3D" id="1.10.620.20">
    <property type="entry name" value="Ribonucleotide Reductase, subunit A"/>
    <property type="match status" value="1"/>
</dbReference>
<dbReference type="GO" id="GO:0009263">
    <property type="term" value="P:deoxyribonucleotide biosynthetic process"/>
    <property type="evidence" value="ECO:0007669"/>
    <property type="project" value="UniProtKB-KW"/>
</dbReference>
<name>A0A0A0VGK7_9VIRU</name>
<dbReference type="EC" id="1.17.4.1" evidence="3"/>
<accession>A0A0A0VGK7</accession>
<evidence type="ECO:0000256" key="4">
    <source>
        <dbReference type="ARBA" id="ARBA00023002"/>
    </source>
</evidence>
<dbReference type="EMBL" id="KP056312">
    <property type="protein sequence ID" value="AIW68532.1"/>
    <property type="molecule type" value="Genomic_DNA"/>
</dbReference>
<evidence type="ECO:0000313" key="9">
    <source>
        <dbReference type="Proteomes" id="UP000146922"/>
    </source>
</evidence>
<dbReference type="PANTHER" id="PTHR23409:SF18">
    <property type="entry name" value="RIBONUCLEOSIDE-DIPHOSPHATE REDUCTASE SUBUNIT M2"/>
    <property type="match status" value="1"/>
</dbReference>